<feature type="coiled-coil region" evidence="1">
    <location>
        <begin position="5"/>
        <end position="32"/>
    </location>
</feature>
<proteinExistence type="predicted"/>
<dbReference type="InterPro" id="IPR007347">
    <property type="entry name" value="SpoVS"/>
</dbReference>
<evidence type="ECO:0000256" key="2">
    <source>
        <dbReference type="SAM" id="MobiDB-lite"/>
    </source>
</evidence>
<gene>
    <name evidence="3" type="ORF">ALAG00032_LOCUS10928</name>
</gene>
<dbReference type="AlphaFoldDB" id="A0A7S3NML0"/>
<protein>
    <submittedName>
        <fullName evidence="3">Uncharacterized protein</fullName>
    </submittedName>
</protein>
<sequence length="374" mass="41593">MQNQLEDIKKRLEHLEIENARLRREKLLSQEKDLSVIDQQRFAESYMCPVISADKGRHDLRRFKSGHVDPAVGIGRADRSDNDGAPTGLSEDIRKCQLPNGFGVQQLARFPSRPEDDNDENIFGEQHSSKGSALDKSLDQLTPRRHILTTGRNIWVGSQHKSLQVSYELLGAALPDAIRGFPVTIFAKYEANVNTAIKGVAIAAERLREQGRYVGVEALFRDNRNELTLRVIDVPELPAIYDKNKTSMGDQGALTVASVTDYKVLGGAIAMRVRDKKPTLLRAIGKRAVWAATRALAVAREYIVDDINVAARNLVFAPRFNSVQLSNRPEPSTVVEISVISSTQQLTLRRATFGEAPRTHHTPLILPESSATLF</sequence>
<name>A0A7S3NML0_9STRA</name>
<dbReference type="InterPro" id="IPR036882">
    <property type="entry name" value="Alba-like_dom_sf"/>
</dbReference>
<dbReference type="Gene3D" id="3.30.110.20">
    <property type="entry name" value="Alba-like domain"/>
    <property type="match status" value="1"/>
</dbReference>
<dbReference type="GO" id="GO:0003676">
    <property type="term" value="F:nucleic acid binding"/>
    <property type="evidence" value="ECO:0007669"/>
    <property type="project" value="InterPro"/>
</dbReference>
<feature type="region of interest" description="Disordered" evidence="2">
    <location>
        <begin position="110"/>
        <end position="136"/>
    </location>
</feature>
<reference evidence="3" key="1">
    <citation type="submission" date="2021-01" db="EMBL/GenBank/DDBJ databases">
        <authorList>
            <person name="Corre E."/>
            <person name="Pelletier E."/>
            <person name="Niang G."/>
            <person name="Scheremetjew M."/>
            <person name="Finn R."/>
            <person name="Kale V."/>
            <person name="Holt S."/>
            <person name="Cochrane G."/>
            <person name="Meng A."/>
            <person name="Brown T."/>
            <person name="Cohen L."/>
        </authorList>
    </citation>
    <scope>NUCLEOTIDE SEQUENCE</scope>
    <source>
        <strain evidence="3">CCMP1510</strain>
    </source>
</reference>
<keyword evidence="1" id="KW-0175">Coiled coil</keyword>
<accession>A0A7S3NML0</accession>
<dbReference type="Pfam" id="PF04232">
    <property type="entry name" value="SpoVS"/>
    <property type="match status" value="1"/>
</dbReference>
<dbReference type="PANTHER" id="PTHR35331">
    <property type="entry name" value="STAGE V SPORULATION PROTEIN S"/>
    <property type="match status" value="1"/>
</dbReference>
<feature type="region of interest" description="Disordered" evidence="2">
    <location>
        <begin position="71"/>
        <end position="92"/>
    </location>
</feature>
<evidence type="ECO:0000256" key="1">
    <source>
        <dbReference type="SAM" id="Coils"/>
    </source>
</evidence>
<dbReference type="EMBL" id="HBIJ01016386">
    <property type="protein sequence ID" value="CAE0370164.1"/>
    <property type="molecule type" value="Transcribed_RNA"/>
</dbReference>
<organism evidence="3">
    <name type="scientific">Aureoumbra lagunensis</name>
    <dbReference type="NCBI Taxonomy" id="44058"/>
    <lineage>
        <taxon>Eukaryota</taxon>
        <taxon>Sar</taxon>
        <taxon>Stramenopiles</taxon>
        <taxon>Ochrophyta</taxon>
        <taxon>Pelagophyceae</taxon>
        <taxon>Pelagomonadales</taxon>
        <taxon>Aureoumbra</taxon>
    </lineage>
</organism>
<evidence type="ECO:0000313" key="3">
    <source>
        <dbReference type="EMBL" id="CAE0370164.1"/>
    </source>
</evidence>
<dbReference type="PANTHER" id="PTHR35331:SF1">
    <property type="entry name" value="STAGE V SPORULATION PROTEIN S"/>
    <property type="match status" value="1"/>
</dbReference>